<protein>
    <submittedName>
        <fullName evidence="2">Tryptophan 7-halogenase</fullName>
    </submittedName>
</protein>
<dbReference type="PANTHER" id="PTHR43747">
    <property type="entry name" value="FAD-BINDING PROTEIN"/>
    <property type="match status" value="1"/>
</dbReference>
<gene>
    <name evidence="2" type="ORF">H8L67_01580</name>
</gene>
<dbReference type="Proteomes" id="UP000824755">
    <property type="component" value="Chromosome"/>
</dbReference>
<sequence length="442" mass="49451">MNESEALPQAGVSSPDVLVIGGGPAGSAVSTLLARKGWKVVLLEKAEHPRFHIGESLLPQGIPVLERLGVLDQVRACSVLKLGADFPNDDGSYSVFDFGNSLRAQPNFAFQVKRADFDQILFDNASAAGVETYENTRVTAVDFADDDAITVQAGDRRWTPRYLIDASGRDTFLANKLKLKQKNDKHASAAVFSHYEGVRMREGRDAGNVSIYRHDHGWLWLIPLSEGVTSIGAVCYPEYLKQRTGSLEEFLLQTCEKAPELKERMAGATRVADVHATGNYAYECTRMNGPRWTLLGDAYSFVDPMFSSGVFLALHGAEKCAETVDGILREPAKEKRLQQKFEKHFETGLDEFKWFIYRFTSPTMKHLFANRRDVLGVERAVVSMLSGDVFDNAASVRRRLRIFRLIYALTSVGMAGKSWRNWRTRRRQVAIETLEETLDTGK</sequence>
<dbReference type="Pfam" id="PF01494">
    <property type="entry name" value="FAD_binding_3"/>
    <property type="match status" value="1"/>
</dbReference>
<dbReference type="PANTHER" id="PTHR43747:SF1">
    <property type="entry name" value="SLR1998 PROTEIN"/>
    <property type="match status" value="1"/>
</dbReference>
<dbReference type="SUPFAM" id="SSF51905">
    <property type="entry name" value="FAD/NAD(P)-binding domain"/>
    <property type="match status" value="1"/>
</dbReference>
<evidence type="ECO:0000259" key="1">
    <source>
        <dbReference type="Pfam" id="PF01494"/>
    </source>
</evidence>
<dbReference type="Gene3D" id="3.50.50.60">
    <property type="entry name" value="FAD/NAD(P)-binding domain"/>
    <property type="match status" value="1"/>
</dbReference>
<dbReference type="InterPro" id="IPR002938">
    <property type="entry name" value="FAD-bd"/>
</dbReference>
<dbReference type="EMBL" id="CP080544">
    <property type="protein sequence ID" value="QYR53238.1"/>
    <property type="molecule type" value="Genomic_DNA"/>
</dbReference>
<feature type="domain" description="FAD-binding" evidence="1">
    <location>
        <begin position="16"/>
        <end position="338"/>
    </location>
</feature>
<name>A0ABX8WQW9_9GAMM</name>
<proteinExistence type="predicted"/>
<dbReference type="RefSeq" id="WP_220380055.1">
    <property type="nucleotide sequence ID" value="NZ_CP080544.1"/>
</dbReference>
<accession>A0ABX8WQW9</accession>
<evidence type="ECO:0000313" key="2">
    <source>
        <dbReference type="EMBL" id="QYR53238.1"/>
    </source>
</evidence>
<organism evidence="2 3">
    <name type="scientific">Lysobacter soyae</name>
    <dbReference type="NCBI Taxonomy" id="2764185"/>
    <lineage>
        <taxon>Bacteria</taxon>
        <taxon>Pseudomonadati</taxon>
        <taxon>Pseudomonadota</taxon>
        <taxon>Gammaproteobacteria</taxon>
        <taxon>Lysobacterales</taxon>
        <taxon>Lysobacteraceae</taxon>
        <taxon>Lysobacter</taxon>
    </lineage>
</organism>
<keyword evidence="3" id="KW-1185">Reference proteome</keyword>
<dbReference type="InterPro" id="IPR050816">
    <property type="entry name" value="Flavin-dep_Halogenase_NPB"/>
</dbReference>
<evidence type="ECO:0000313" key="3">
    <source>
        <dbReference type="Proteomes" id="UP000824755"/>
    </source>
</evidence>
<dbReference type="PRINTS" id="PR00420">
    <property type="entry name" value="RNGMNOXGNASE"/>
</dbReference>
<dbReference type="InterPro" id="IPR036188">
    <property type="entry name" value="FAD/NAD-bd_sf"/>
</dbReference>
<reference evidence="2 3" key="1">
    <citation type="submission" date="2021-08" db="EMBL/GenBank/DDBJ databases">
        <title>Lysobacter sp. strain CJ11 Genome sequencing and assembly.</title>
        <authorList>
            <person name="Kim I."/>
        </authorList>
    </citation>
    <scope>NUCLEOTIDE SEQUENCE [LARGE SCALE GENOMIC DNA]</scope>
    <source>
        <strain evidence="2 3">CJ11</strain>
    </source>
</reference>